<sequence length="251" mass="28457">MMNLTGVCLAQLNCNFWEVIFVCDALNGRWDAFGSEKRITAKDFLEYYAVKYVTATNAGRVWNDNLLWVSGECLQRSNEEPLELNNITITKGINCKVSRKESFIDVIAREGTELEAMLKELEITRFKRVASKDDKVRRSQAKRRLVGKTPGSMEEKLTTSELNVPLKLAQLNEIPDGPVDMATVSSTVFRNLAKRKDIKRGAALRSVSSVSVDDSSKWRTFVRALRDVQLGSQDRSMEQERKISQLEGEKN</sequence>
<evidence type="ECO:0000256" key="1">
    <source>
        <dbReference type="SAM" id="MobiDB-lite"/>
    </source>
</evidence>
<evidence type="ECO:0000313" key="2">
    <source>
        <dbReference type="EMBL" id="KAF6152903.1"/>
    </source>
</evidence>
<comment type="caution">
    <text evidence="2">The sequence shown here is derived from an EMBL/GenBank/DDBJ whole genome shotgun (WGS) entry which is preliminary data.</text>
</comment>
<feature type="region of interest" description="Disordered" evidence="1">
    <location>
        <begin position="230"/>
        <end position="251"/>
    </location>
</feature>
<organism evidence="2 3">
    <name type="scientific">Kingdonia uniflora</name>
    <dbReference type="NCBI Taxonomy" id="39325"/>
    <lineage>
        <taxon>Eukaryota</taxon>
        <taxon>Viridiplantae</taxon>
        <taxon>Streptophyta</taxon>
        <taxon>Embryophyta</taxon>
        <taxon>Tracheophyta</taxon>
        <taxon>Spermatophyta</taxon>
        <taxon>Magnoliopsida</taxon>
        <taxon>Ranunculales</taxon>
        <taxon>Circaeasteraceae</taxon>
        <taxon>Kingdonia</taxon>
    </lineage>
</organism>
<proteinExistence type="predicted"/>
<name>A0A7J7MDD0_9MAGN</name>
<accession>A0A7J7MDD0</accession>
<gene>
    <name evidence="2" type="ORF">GIB67_033474</name>
</gene>
<reference evidence="2 3" key="1">
    <citation type="journal article" date="2020" name="IScience">
        <title>Genome Sequencing of the Endangered Kingdonia uniflora (Circaeasteraceae, Ranunculales) Reveals Potential Mechanisms of Evolutionary Specialization.</title>
        <authorList>
            <person name="Sun Y."/>
            <person name="Deng T."/>
            <person name="Zhang A."/>
            <person name="Moore M.J."/>
            <person name="Landis J.B."/>
            <person name="Lin N."/>
            <person name="Zhang H."/>
            <person name="Zhang X."/>
            <person name="Huang J."/>
            <person name="Zhang X."/>
            <person name="Sun H."/>
            <person name="Wang H."/>
        </authorList>
    </citation>
    <scope>NUCLEOTIDE SEQUENCE [LARGE SCALE GENOMIC DNA]</scope>
    <source>
        <strain evidence="2">TB1705</strain>
        <tissue evidence="2">Leaf</tissue>
    </source>
</reference>
<keyword evidence="3" id="KW-1185">Reference proteome</keyword>
<dbReference type="AlphaFoldDB" id="A0A7J7MDD0"/>
<dbReference type="Proteomes" id="UP000541444">
    <property type="component" value="Unassembled WGS sequence"/>
</dbReference>
<feature type="compositionally biased region" description="Basic and acidic residues" evidence="1">
    <location>
        <begin position="235"/>
        <end position="251"/>
    </location>
</feature>
<protein>
    <submittedName>
        <fullName evidence="2">Uncharacterized protein</fullName>
    </submittedName>
</protein>
<evidence type="ECO:0000313" key="3">
    <source>
        <dbReference type="Proteomes" id="UP000541444"/>
    </source>
</evidence>
<dbReference type="EMBL" id="JACGCM010001595">
    <property type="protein sequence ID" value="KAF6152903.1"/>
    <property type="molecule type" value="Genomic_DNA"/>
</dbReference>